<sequence>MDMILQEIQGAYDCYVSLGSSCEPAAHLRRKGLRTFSAPLDWSVSLSLTDVNRLLQNRFQGYMELPNMGLIDGYATFVDNEKVTPLKSYFVKDHYYNVISVHDFPVVEGQAWTAVYPEFKQKIDMRSQRLLEVLSTSRRVLFIRWGSTYEEALQLQNILRPLTGGSYNILIVNGMDGLTSVVDNGWALPGICSLGIPNRAGDDATWDYLLNGFSLQT</sequence>
<proteinExistence type="predicted"/>
<dbReference type="EMBL" id="JBHUMJ010000002">
    <property type="protein sequence ID" value="MFD2699013.1"/>
    <property type="molecule type" value="Genomic_DNA"/>
</dbReference>
<keyword evidence="2" id="KW-1185">Reference proteome</keyword>
<reference evidence="2" key="1">
    <citation type="journal article" date="2019" name="Int. J. Syst. Evol. Microbiol.">
        <title>The Global Catalogue of Microorganisms (GCM) 10K type strain sequencing project: providing services to taxonomists for standard genome sequencing and annotation.</title>
        <authorList>
            <consortium name="The Broad Institute Genomics Platform"/>
            <consortium name="The Broad Institute Genome Sequencing Center for Infectious Disease"/>
            <person name="Wu L."/>
            <person name="Ma J."/>
        </authorList>
    </citation>
    <scope>NUCLEOTIDE SEQUENCE [LARGE SCALE GENOMIC DNA]</scope>
    <source>
        <strain evidence="2">KCTC 33849</strain>
    </source>
</reference>
<gene>
    <name evidence="1" type="ORF">ACFSVM_00900</name>
</gene>
<accession>A0ABW5SIL7</accession>
<evidence type="ECO:0000313" key="1">
    <source>
        <dbReference type="EMBL" id="MFD2699013.1"/>
    </source>
</evidence>
<protein>
    <submittedName>
        <fullName evidence="1">DUF1796 family putative cysteine peptidase</fullName>
    </submittedName>
</protein>
<dbReference type="Pfam" id="PF08795">
    <property type="entry name" value="DUF1796"/>
    <property type="match status" value="1"/>
</dbReference>
<dbReference type="Proteomes" id="UP001597540">
    <property type="component" value="Unassembled WGS sequence"/>
</dbReference>
<organism evidence="1 2">
    <name type="scientific">Paenibacillus shunpengii</name>
    <dbReference type="NCBI Taxonomy" id="2054424"/>
    <lineage>
        <taxon>Bacteria</taxon>
        <taxon>Bacillati</taxon>
        <taxon>Bacillota</taxon>
        <taxon>Bacilli</taxon>
        <taxon>Bacillales</taxon>
        <taxon>Paenibacillaceae</taxon>
        <taxon>Paenibacillus</taxon>
    </lineage>
</organism>
<evidence type="ECO:0000313" key="2">
    <source>
        <dbReference type="Proteomes" id="UP001597540"/>
    </source>
</evidence>
<dbReference type="RefSeq" id="WP_379259906.1">
    <property type="nucleotide sequence ID" value="NZ_JBHUMJ010000002.1"/>
</dbReference>
<dbReference type="InterPro" id="IPR014903">
    <property type="entry name" value="DUF1796"/>
</dbReference>
<comment type="caution">
    <text evidence="1">The sequence shown here is derived from an EMBL/GenBank/DDBJ whole genome shotgun (WGS) entry which is preliminary data.</text>
</comment>
<name>A0ABW5SIL7_9BACL</name>